<evidence type="ECO:0000256" key="2">
    <source>
        <dbReference type="ARBA" id="ARBA00023125"/>
    </source>
</evidence>
<keyword evidence="1" id="KW-0805">Transcription regulation</keyword>
<dbReference type="PANTHER" id="PTHR34580">
    <property type="match status" value="1"/>
</dbReference>
<dbReference type="PROSITE" id="PS51000">
    <property type="entry name" value="HTH_DEOR_2"/>
    <property type="match status" value="1"/>
</dbReference>
<dbReference type="Pfam" id="PF13280">
    <property type="entry name" value="WYL"/>
    <property type="match status" value="1"/>
</dbReference>
<dbReference type="SUPFAM" id="SSF46785">
    <property type="entry name" value="Winged helix' DNA-binding domain"/>
    <property type="match status" value="1"/>
</dbReference>
<dbReference type="RefSeq" id="WP_339391219.1">
    <property type="nucleotide sequence ID" value="NZ_BAAAAF010000001.1"/>
</dbReference>
<organism evidence="5 6">
    <name type="scientific">Brevibacterium metallidurans</name>
    <dbReference type="NCBI Taxonomy" id="1482676"/>
    <lineage>
        <taxon>Bacteria</taxon>
        <taxon>Bacillati</taxon>
        <taxon>Actinomycetota</taxon>
        <taxon>Actinomycetes</taxon>
        <taxon>Micrococcales</taxon>
        <taxon>Brevibacteriaceae</taxon>
        <taxon>Brevibacterium</taxon>
    </lineage>
</organism>
<dbReference type="InterPro" id="IPR026881">
    <property type="entry name" value="WYL_dom"/>
</dbReference>
<protein>
    <submittedName>
        <fullName evidence="5">YafY family protein</fullName>
    </submittedName>
</protein>
<keyword evidence="3" id="KW-0804">Transcription</keyword>
<dbReference type="InterPro" id="IPR018356">
    <property type="entry name" value="Tscrpt_reg_HTH_DeoR_CS"/>
</dbReference>
<proteinExistence type="predicted"/>
<dbReference type="InterPro" id="IPR028349">
    <property type="entry name" value="PafC-like"/>
</dbReference>
<dbReference type="InterPro" id="IPR036388">
    <property type="entry name" value="WH-like_DNA-bd_sf"/>
</dbReference>
<dbReference type="InterPro" id="IPR051534">
    <property type="entry name" value="CBASS_pafABC_assoc_protein"/>
</dbReference>
<dbReference type="Pfam" id="PF08279">
    <property type="entry name" value="HTH_11"/>
    <property type="match status" value="1"/>
</dbReference>
<evidence type="ECO:0000313" key="5">
    <source>
        <dbReference type="EMBL" id="GAA0034215.1"/>
    </source>
</evidence>
<gene>
    <name evidence="5" type="ORF">NCCP602_01760</name>
</gene>
<keyword evidence="2" id="KW-0238">DNA-binding</keyword>
<dbReference type="InterPro" id="IPR001034">
    <property type="entry name" value="DeoR_HTH"/>
</dbReference>
<name>A0ABN0SIZ4_9MICO</name>
<dbReference type="PROSITE" id="PS52050">
    <property type="entry name" value="WYL"/>
    <property type="match status" value="1"/>
</dbReference>
<keyword evidence="6" id="KW-1185">Reference proteome</keyword>
<evidence type="ECO:0000313" key="6">
    <source>
        <dbReference type="Proteomes" id="UP001498238"/>
    </source>
</evidence>
<dbReference type="EMBL" id="BAAAAF010000001">
    <property type="protein sequence ID" value="GAA0034215.1"/>
    <property type="molecule type" value="Genomic_DNA"/>
</dbReference>
<dbReference type="Gene3D" id="1.10.10.10">
    <property type="entry name" value="Winged helix-like DNA-binding domain superfamily/Winged helix DNA-binding domain"/>
    <property type="match status" value="1"/>
</dbReference>
<comment type="caution">
    <text evidence="5">The sequence shown here is derived from an EMBL/GenBank/DDBJ whole genome shotgun (WGS) entry which is preliminary data.</text>
</comment>
<dbReference type="PANTHER" id="PTHR34580:SF3">
    <property type="entry name" value="PROTEIN PAFB"/>
    <property type="match status" value="1"/>
</dbReference>
<accession>A0ABN0SIZ4</accession>
<dbReference type="Proteomes" id="UP001498238">
    <property type="component" value="Unassembled WGS sequence"/>
</dbReference>
<evidence type="ECO:0000259" key="4">
    <source>
        <dbReference type="PROSITE" id="PS51000"/>
    </source>
</evidence>
<sequence>MADVTRRMLDLLTLLQTKRRFTGAELVTRLGVSERTVRRDIDRLRAYGYPVDAIPGPGGHYGLTAGRAVPPLMFEPDEAVAIMLALAATASTDPGDPGSIGEATTRAYGKLDQVLPARLAASAATLRSGLEAEALRAPSVDIASVMRIATAIHDRQQLEFTYRRGDRSTRRRIEPHRQVYHLLRWYLVAWDLERDDWRVFRADRMSDVHVRTTGFAARDLPETTALDLVKAGINRRSRKAVVSVEASADEVAASLPFEAMEFEVLAPRRTRVTLHCEDWHWLLLNVSHFDCAFTVEEPHEWAEQIHRFAAKVVGRV</sequence>
<dbReference type="PIRSF" id="PIRSF016838">
    <property type="entry name" value="PafC"/>
    <property type="match status" value="1"/>
</dbReference>
<dbReference type="InterPro" id="IPR013196">
    <property type="entry name" value="HTH_11"/>
</dbReference>
<dbReference type="InterPro" id="IPR036390">
    <property type="entry name" value="WH_DNA-bd_sf"/>
</dbReference>
<evidence type="ECO:0000256" key="1">
    <source>
        <dbReference type="ARBA" id="ARBA00023015"/>
    </source>
</evidence>
<feature type="domain" description="HTH deoR-type" evidence="4">
    <location>
        <begin position="4"/>
        <end position="70"/>
    </location>
</feature>
<evidence type="ECO:0000256" key="3">
    <source>
        <dbReference type="ARBA" id="ARBA00023163"/>
    </source>
</evidence>
<reference evidence="5 6" key="1">
    <citation type="submission" date="2024-01" db="EMBL/GenBank/DDBJ databases">
        <title>Characterization of antibiotic resistant novel bacterial strains and their environmental applications.</title>
        <authorList>
            <person name="Manzoor S."/>
            <person name="Abbas S."/>
            <person name="Arshad M."/>
            <person name="Ahmed I."/>
        </authorList>
    </citation>
    <scope>NUCLEOTIDE SEQUENCE [LARGE SCALE GENOMIC DNA]</scope>
    <source>
        <strain evidence="5 6">NCCP-602</strain>
    </source>
</reference>
<dbReference type="PROSITE" id="PS00894">
    <property type="entry name" value="HTH_DEOR_1"/>
    <property type="match status" value="1"/>
</dbReference>